<dbReference type="RefSeq" id="XP_050515505.1">
    <property type="nucleotide sequence ID" value="XM_050659548.1"/>
</dbReference>
<keyword evidence="4" id="KW-1015">Disulfide bond</keyword>
<protein>
    <recommendedName>
        <fullName evidence="6">Carboxylic ester hydrolase</fullName>
        <ecNumber evidence="6">3.1.1.-</ecNumber>
    </recommendedName>
</protein>
<keyword evidence="3 6" id="KW-0378">Hydrolase</keyword>
<dbReference type="GeneID" id="126890541"/>
<sequence>MNLNLRLIIIVCLLLYAGNRNKGVFSSSEAGEPAEQDELIVELENLGNIRGHILQSAEGKNFYAFQDIPYAEPPIGPNRFRPPKPHGAWEGVLNVTENKKTCVQVNDPNSVEDCLVLNVYTPVRASPVISLPVFFWIHGGAFVNGNGSIHSFNPKFLIDYDIIIVTINYRLGLFGFLTTLDENIPGNLGLKDQLLALKWTYDHITRFGGDPKKITVGGESAGSMSAGFHLLSKAARGLITGIIQQSGSPLSSVLHPTNDRELAFEFGKSLNKSFTSTKSSDLLELLQQASYSELMALNNKFTSGRGVGFMDALTFKPVIEDDNDDAFITETMHNAVLEGHFNLVPILIGFNSEESLMFLEITNNTLVEERAKFLDECSANLVSQFLNVAEEDKEKLGTILKTFYSCSSFTEDKNALIKYTSDEIFIRSTIRQAEAASRYVPVYLYELTWLPDDSTLLGVPHGTELWYLWDGISLGPVNEIFRKPLLKWWTNFIKYQNPTPKSDGELQNIIWAEVQPDSVKYLDINSQFTVKENPRHYYDFKNLFDLYTRSPYITY</sequence>
<evidence type="ECO:0000313" key="9">
    <source>
        <dbReference type="Proteomes" id="UP001652700"/>
    </source>
</evidence>
<dbReference type="EnsemblMetazoa" id="XM_050659548.1">
    <property type="protein sequence ID" value="XP_050515505.1"/>
    <property type="gene ID" value="LOC126890541"/>
</dbReference>
<dbReference type="Pfam" id="PF00135">
    <property type="entry name" value="COesterase"/>
    <property type="match status" value="1"/>
</dbReference>
<keyword evidence="5" id="KW-0325">Glycoprotein</keyword>
<evidence type="ECO:0000256" key="3">
    <source>
        <dbReference type="ARBA" id="ARBA00022801"/>
    </source>
</evidence>
<organism evidence="8 9">
    <name type="scientific">Diabrotica virgifera virgifera</name>
    <name type="common">western corn rootworm</name>
    <dbReference type="NCBI Taxonomy" id="50390"/>
    <lineage>
        <taxon>Eukaryota</taxon>
        <taxon>Metazoa</taxon>
        <taxon>Ecdysozoa</taxon>
        <taxon>Arthropoda</taxon>
        <taxon>Hexapoda</taxon>
        <taxon>Insecta</taxon>
        <taxon>Pterygota</taxon>
        <taxon>Neoptera</taxon>
        <taxon>Endopterygota</taxon>
        <taxon>Coleoptera</taxon>
        <taxon>Polyphaga</taxon>
        <taxon>Cucujiformia</taxon>
        <taxon>Chrysomeloidea</taxon>
        <taxon>Chrysomelidae</taxon>
        <taxon>Galerucinae</taxon>
        <taxon>Diabroticina</taxon>
        <taxon>Diabroticites</taxon>
        <taxon>Diabrotica</taxon>
    </lineage>
</organism>
<keyword evidence="9" id="KW-1185">Reference proteome</keyword>
<dbReference type="InterPro" id="IPR002018">
    <property type="entry name" value="CarbesteraseB"/>
</dbReference>
<dbReference type="EC" id="3.1.1.-" evidence="6"/>
<dbReference type="Gene3D" id="3.40.50.1820">
    <property type="entry name" value="alpha/beta hydrolase"/>
    <property type="match status" value="1"/>
</dbReference>
<dbReference type="InterPro" id="IPR029058">
    <property type="entry name" value="AB_hydrolase_fold"/>
</dbReference>
<keyword evidence="2" id="KW-0719">Serine esterase</keyword>
<dbReference type="PROSITE" id="PS00122">
    <property type="entry name" value="CARBOXYLESTERASE_B_1"/>
    <property type="match status" value="1"/>
</dbReference>
<proteinExistence type="inferred from homology"/>
<evidence type="ECO:0000313" key="8">
    <source>
        <dbReference type="EnsemblMetazoa" id="XP_050515505.1"/>
    </source>
</evidence>
<dbReference type="Proteomes" id="UP001652700">
    <property type="component" value="Unplaced"/>
</dbReference>
<dbReference type="SUPFAM" id="SSF53474">
    <property type="entry name" value="alpha/beta-Hydrolases"/>
    <property type="match status" value="1"/>
</dbReference>
<dbReference type="InterPro" id="IPR019826">
    <property type="entry name" value="Carboxylesterase_B_AS"/>
</dbReference>
<evidence type="ECO:0000259" key="7">
    <source>
        <dbReference type="Pfam" id="PF00135"/>
    </source>
</evidence>
<feature type="signal peptide" evidence="6">
    <location>
        <begin position="1"/>
        <end position="23"/>
    </location>
</feature>
<evidence type="ECO:0000256" key="2">
    <source>
        <dbReference type="ARBA" id="ARBA00022487"/>
    </source>
</evidence>
<feature type="chain" id="PRO_5045002617" description="Carboxylic ester hydrolase" evidence="6">
    <location>
        <begin position="24"/>
        <end position="555"/>
    </location>
</feature>
<comment type="similarity">
    <text evidence="1 6">Belongs to the type-B carboxylesterase/lipase family.</text>
</comment>
<dbReference type="PANTHER" id="PTHR43142">
    <property type="entry name" value="CARBOXYLIC ESTER HYDROLASE"/>
    <property type="match status" value="1"/>
</dbReference>
<dbReference type="PANTHER" id="PTHR43142:SF1">
    <property type="entry name" value="CARBOXYLIC ESTER HYDROLASE"/>
    <property type="match status" value="1"/>
</dbReference>
<keyword evidence="6" id="KW-0732">Signal</keyword>
<name>A0ABM5KZ91_DIAVI</name>
<reference evidence="8" key="1">
    <citation type="submission" date="2025-05" db="UniProtKB">
        <authorList>
            <consortium name="EnsemblMetazoa"/>
        </authorList>
    </citation>
    <scope>IDENTIFICATION</scope>
</reference>
<feature type="domain" description="Carboxylesterase type B" evidence="7">
    <location>
        <begin position="39"/>
        <end position="535"/>
    </location>
</feature>
<evidence type="ECO:0000256" key="5">
    <source>
        <dbReference type="ARBA" id="ARBA00023180"/>
    </source>
</evidence>
<evidence type="ECO:0000256" key="6">
    <source>
        <dbReference type="RuleBase" id="RU361235"/>
    </source>
</evidence>
<accession>A0ABM5KZ91</accession>
<evidence type="ECO:0000256" key="4">
    <source>
        <dbReference type="ARBA" id="ARBA00023157"/>
    </source>
</evidence>
<evidence type="ECO:0000256" key="1">
    <source>
        <dbReference type="ARBA" id="ARBA00005964"/>
    </source>
</evidence>